<protein>
    <recommendedName>
        <fullName evidence="4">TRAP-type C4-dicarboxylate transport system, substrate-binding protein</fullName>
    </recommendedName>
</protein>
<evidence type="ECO:0000313" key="3">
    <source>
        <dbReference type="Proteomes" id="UP001165427"/>
    </source>
</evidence>
<dbReference type="InterPro" id="IPR011852">
    <property type="entry name" value="TRAP_TAXI"/>
</dbReference>
<organism evidence="2 3">
    <name type="scientific">Desulfatitalea alkaliphila</name>
    <dbReference type="NCBI Taxonomy" id="2929485"/>
    <lineage>
        <taxon>Bacteria</taxon>
        <taxon>Pseudomonadati</taxon>
        <taxon>Thermodesulfobacteriota</taxon>
        <taxon>Desulfobacteria</taxon>
        <taxon>Desulfobacterales</taxon>
        <taxon>Desulfosarcinaceae</taxon>
        <taxon>Desulfatitalea</taxon>
    </lineage>
</organism>
<dbReference type="AlphaFoldDB" id="A0AA41R0X5"/>
<dbReference type="Gene3D" id="3.40.190.10">
    <property type="entry name" value="Periplasmic binding protein-like II"/>
    <property type="match status" value="2"/>
</dbReference>
<evidence type="ECO:0000313" key="2">
    <source>
        <dbReference type="EMBL" id="MCJ8499959.1"/>
    </source>
</evidence>
<evidence type="ECO:0000256" key="1">
    <source>
        <dbReference type="SAM" id="SignalP"/>
    </source>
</evidence>
<dbReference type="EMBL" id="JALJRB010000004">
    <property type="protein sequence ID" value="MCJ8499959.1"/>
    <property type="molecule type" value="Genomic_DNA"/>
</dbReference>
<gene>
    <name evidence="2" type="ORF">MRX98_05185</name>
</gene>
<reference evidence="2" key="1">
    <citation type="submission" date="2022-04" db="EMBL/GenBank/DDBJ databases">
        <title>Desulfatitalea alkaliphila sp. nov., a novel anaerobic sulfate-reducing bacterium isolated from terrestrial mud volcano, Taman Peninsula, Russia.</title>
        <authorList>
            <person name="Khomyakova M.A."/>
            <person name="Merkel A.Y."/>
            <person name="Slobodkin A.I."/>
        </authorList>
    </citation>
    <scope>NUCLEOTIDE SEQUENCE</scope>
    <source>
        <strain evidence="2">M08but</strain>
    </source>
</reference>
<dbReference type="SUPFAM" id="SSF53850">
    <property type="entry name" value="Periplasmic binding protein-like II"/>
    <property type="match status" value="1"/>
</dbReference>
<sequence length="401" mass="45228">MKNGRSVGLVIACLAVLFMLFSSPVFAQQGKDDFKWPPMLRIATPTTQSASFAATNGWAPLLRNDVGVNVRVVPEDSELRRYMRFVLSKEFELASISSAEGAASTEGHDGYKTQRAQATRITWFQNDTPWSYAVRGDSELQTVYDLKKKGVRVAVASQSPPMTIGVQEALPAFLGWTKEEAAANWTFVPTGSYPDNCRTIPDGRADIAYLTPISSISFEMEAHPKGLRWIALPLEDTEGWARFLEIRPMAVPITIDFGAKSSIGTDAIGSAFLYYTRPDVDQEMIYRMAKWFDQSFDTYKDVHATAKRMSLSHFRKFLDTSPLPVAEGTIRYLREIGQWTEADDQWNNEAIALMDRWVAARNAAIDEAEAKKVRIHFENQEYLDIFNKHIEGIPVFKTRLQ</sequence>
<dbReference type="Pfam" id="PF16868">
    <property type="entry name" value="NMT1_3"/>
    <property type="match status" value="1"/>
</dbReference>
<keyword evidence="3" id="KW-1185">Reference proteome</keyword>
<feature type="chain" id="PRO_5041311965" description="TRAP-type C4-dicarboxylate transport system, substrate-binding protein" evidence="1">
    <location>
        <begin position="28"/>
        <end position="401"/>
    </location>
</feature>
<accession>A0AA41R0X5</accession>
<dbReference type="RefSeq" id="WP_246903661.1">
    <property type="nucleotide sequence ID" value="NZ_JALJRB010000004.1"/>
</dbReference>
<dbReference type="Proteomes" id="UP001165427">
    <property type="component" value="Unassembled WGS sequence"/>
</dbReference>
<proteinExistence type="predicted"/>
<name>A0AA41R0X5_9BACT</name>
<comment type="caution">
    <text evidence="2">The sequence shown here is derived from an EMBL/GenBank/DDBJ whole genome shotgun (WGS) entry which is preliminary data.</text>
</comment>
<keyword evidence="1" id="KW-0732">Signal</keyword>
<feature type="signal peptide" evidence="1">
    <location>
        <begin position="1"/>
        <end position="27"/>
    </location>
</feature>
<evidence type="ECO:0008006" key="4">
    <source>
        <dbReference type="Google" id="ProtNLM"/>
    </source>
</evidence>